<dbReference type="Pfam" id="PF17517">
    <property type="entry name" value="IgGFc_binding"/>
    <property type="match status" value="1"/>
</dbReference>
<feature type="domain" description="IgGFc-binding protein N-terminal" evidence="1">
    <location>
        <begin position="122"/>
        <end position="368"/>
    </location>
</feature>
<dbReference type="InterPro" id="IPR035234">
    <property type="entry name" value="IgGFc-bd_N"/>
</dbReference>
<dbReference type="GeneID" id="20250753"/>
<organism evidence="2 3">
    <name type="scientific">Lottia gigantea</name>
    <name type="common">Giant owl limpet</name>
    <dbReference type="NCBI Taxonomy" id="225164"/>
    <lineage>
        <taxon>Eukaryota</taxon>
        <taxon>Metazoa</taxon>
        <taxon>Spiralia</taxon>
        <taxon>Lophotrochozoa</taxon>
        <taxon>Mollusca</taxon>
        <taxon>Gastropoda</taxon>
        <taxon>Patellogastropoda</taxon>
        <taxon>Lottioidea</taxon>
        <taxon>Lottiidae</taxon>
        <taxon>Lottia</taxon>
    </lineage>
</organism>
<dbReference type="HOGENOM" id="CLU_537035_0_0_1"/>
<dbReference type="CTD" id="20250753"/>
<dbReference type="AlphaFoldDB" id="V4AAD6"/>
<reference evidence="2 3" key="1">
    <citation type="journal article" date="2013" name="Nature">
        <title>Insights into bilaterian evolution from three spiralian genomes.</title>
        <authorList>
            <person name="Simakov O."/>
            <person name="Marletaz F."/>
            <person name="Cho S.J."/>
            <person name="Edsinger-Gonzales E."/>
            <person name="Havlak P."/>
            <person name="Hellsten U."/>
            <person name="Kuo D.H."/>
            <person name="Larsson T."/>
            <person name="Lv J."/>
            <person name="Arendt D."/>
            <person name="Savage R."/>
            <person name="Osoegawa K."/>
            <person name="de Jong P."/>
            <person name="Grimwood J."/>
            <person name="Chapman J.A."/>
            <person name="Shapiro H."/>
            <person name="Aerts A."/>
            <person name="Otillar R.P."/>
            <person name="Terry A.Y."/>
            <person name="Boore J.L."/>
            <person name="Grigoriev I.V."/>
            <person name="Lindberg D.R."/>
            <person name="Seaver E.C."/>
            <person name="Weisblat D.A."/>
            <person name="Putnam N.H."/>
            <person name="Rokhsar D.S."/>
        </authorList>
    </citation>
    <scope>NUCLEOTIDE SEQUENCE [LARGE SCALE GENOMIC DNA]</scope>
</reference>
<name>V4AAD6_LOTGI</name>
<dbReference type="OrthoDB" id="6107520at2759"/>
<keyword evidence="3" id="KW-1185">Reference proteome</keyword>
<dbReference type="EMBL" id="KB200614">
    <property type="protein sequence ID" value="ESP00924.1"/>
    <property type="molecule type" value="Genomic_DNA"/>
</dbReference>
<dbReference type="KEGG" id="lgi:LOTGIDRAFT_238409"/>
<evidence type="ECO:0000313" key="2">
    <source>
        <dbReference type="EMBL" id="ESP00924.1"/>
    </source>
</evidence>
<evidence type="ECO:0000259" key="1">
    <source>
        <dbReference type="Pfam" id="PF17517"/>
    </source>
</evidence>
<feature type="non-terminal residue" evidence="2">
    <location>
        <position position="508"/>
    </location>
</feature>
<dbReference type="RefSeq" id="XP_009048362.1">
    <property type="nucleotide sequence ID" value="XM_009050114.1"/>
</dbReference>
<protein>
    <recommendedName>
        <fullName evidence="1">IgGFc-binding protein N-terminal domain-containing protein</fullName>
    </recommendedName>
</protein>
<proteinExistence type="predicted"/>
<sequence length="508" mass="56981">MEPHLDFSNNIKQIWFWLYMVSEMFQLVQGDSATSYGREFFLPYLNFCKEELFLEIVPTFPGTDHIQLTIEDQNNITIYNNQINQSEVLNISYMELHAGNTTGLKMKTTKPVSVYIKKHKGDMTMVFPTNVLNTQYVLPNFSSINAFDIYHVIMYAINPDTTINFDGNMCFHILATHANDNTTQTYDIVCGFSNVSEDDNTSMPKDNSMNTIGLNSYEMVILESTTLDAVVNMTSDKLFGVLLLVLDNESDSNDSSCVDMNIQTLESIPPASSNGKHFYFSKFEQQTNLTFHITGLEDGTISIETDQSSSELYLTSNETLHCDFQAAKYVSLRALIPVQVHVSTVVVITDTQEYLINDFFLPAHEQFLRCSVNDTCISVCPNVINETVLKSSVQILQHTFLDASNSIFSNVKSEITEHKSDNLILQKLWTNHSFVYITCKSETGSVYPVATGVNKLYAACVRNSNPIVAGDGLDNDCDGLIDEETDNGVDDDGDSLVDEDTLHKCAVH</sequence>
<dbReference type="Proteomes" id="UP000030746">
    <property type="component" value="Unassembled WGS sequence"/>
</dbReference>
<evidence type="ECO:0000313" key="3">
    <source>
        <dbReference type="Proteomes" id="UP000030746"/>
    </source>
</evidence>
<gene>
    <name evidence="2" type="ORF">LOTGIDRAFT_238409</name>
</gene>
<accession>V4AAD6</accession>